<dbReference type="AlphaFoldDB" id="A0A0L8H5U7"/>
<evidence type="ECO:0000313" key="1">
    <source>
        <dbReference type="EMBL" id="KOF84597.1"/>
    </source>
</evidence>
<reference evidence="1" key="1">
    <citation type="submission" date="2015-07" db="EMBL/GenBank/DDBJ databases">
        <title>MeaNS - Measles Nucleotide Surveillance Program.</title>
        <authorList>
            <person name="Tran T."/>
            <person name="Druce J."/>
        </authorList>
    </citation>
    <scope>NUCLEOTIDE SEQUENCE</scope>
    <source>
        <strain evidence="1">UCB-OBI-ISO-001</strain>
        <tissue evidence="1">Gonad</tissue>
    </source>
</reference>
<protein>
    <submittedName>
        <fullName evidence="1">Uncharacterized protein</fullName>
    </submittedName>
</protein>
<gene>
    <name evidence="1" type="ORF">OCBIM_22021778mg</name>
</gene>
<proteinExistence type="predicted"/>
<sequence length="55" mass="6531">MPLLHSFGTIYKSENNFFVFQKLMAEKNHAQKLKILKLPHMKEYTASTNYKLDEI</sequence>
<accession>A0A0L8H5U7</accession>
<name>A0A0L8H5U7_OCTBM</name>
<organism evidence="1">
    <name type="scientific">Octopus bimaculoides</name>
    <name type="common">California two-spotted octopus</name>
    <dbReference type="NCBI Taxonomy" id="37653"/>
    <lineage>
        <taxon>Eukaryota</taxon>
        <taxon>Metazoa</taxon>
        <taxon>Spiralia</taxon>
        <taxon>Lophotrochozoa</taxon>
        <taxon>Mollusca</taxon>
        <taxon>Cephalopoda</taxon>
        <taxon>Coleoidea</taxon>
        <taxon>Octopodiformes</taxon>
        <taxon>Octopoda</taxon>
        <taxon>Incirrata</taxon>
        <taxon>Octopodidae</taxon>
        <taxon>Octopus</taxon>
    </lineage>
</organism>
<dbReference type="EMBL" id="KQ419099">
    <property type="protein sequence ID" value="KOF84597.1"/>
    <property type="molecule type" value="Genomic_DNA"/>
</dbReference>